<dbReference type="InterPro" id="IPR013083">
    <property type="entry name" value="Znf_RING/FYVE/PHD"/>
</dbReference>
<feature type="non-terminal residue" evidence="3">
    <location>
        <position position="2463"/>
    </location>
</feature>
<evidence type="ECO:0000259" key="2">
    <source>
        <dbReference type="PROSITE" id="PS50089"/>
    </source>
</evidence>
<sequence>MDITLPGYQVTGNIIYENDSSSCRRYRCMREDEEIYDFFAHLPVHAMTNRSSLHHCIAEYPPTEKRRIIPHQFDALDWNWNDTATVLSNYVNDTHFNNFIPFIVEGNEAFGTIQLLREDNRWVNEDWRENPPVALTISLTLRSMIFLGCNAVNMSSMEHAFLTGSRKTMLNLLVPEDEEMYDFFAHLPVHAMTNRASLRHFIAEYPPTENRRIILHQFDALDWNWNDTATVLSNYVDDTHFNNFILWVNEDWRENPPVALTISLTLRSMIFLGCNAINMSSMEHTFLTGSRKNMLNLLVPRDISHVVECYGTYVSSNNDLEMDITLHGYQMREDEEMYDFFAHLPVHTMINRASLRHCIAEYPPTENRRIIPHQFDALDWNWNDTATVLSNYVDDTHFNNFIPFITISLTLRSMIFLGCNDANMSSMEHPFLTGSRKTMLNLLVPCVIMSRRDISHVVECYGTDISSNNDLEMDITLPGYQVTGNIIYENDSSSYRWHRCMREDEEMYDFFAYLPVHAMKNRASLRHCIAEYPPTENRRIIPHQFDALDWNWNDTVTVLSNYTISLTLRSMIFLGWNAANMSSMEHAFLTGSSKTMLNLLAPSVPVIMARRDISHVVECYGTDVSSNNDLEMDITLPGYQVTGISFTRTIHRPIEGIDVLLGQMREDEEMYDFFAHLPVHSMTNRASPLHFIAEYPPTENRRIIPHQFEALDWNWNDTATVLSNYVDDTQFNNFIPFIVEDNEAFGTIQLLREDNRWVNEDWRENPPTISLTLRSMIFLGCNTVNLFSMEHAFLTGSRKTMLNLLVPSVPVIMAWRDISHVVECYGTDVSSNNDLEMDITLPSYQVTGISFTKTIHRPIEGIDVFLGQMREDEEMYYFFAHLPVHAITNQASLRHCIAEYPPTENRRIIPNQFDALDWNWNDTATVLSNYVDDTQFNNFIPFIVEGNEAFGTIKLLREDNRWVNEDWRENPPVALVFTECCICLDDITDTLVNDLLGLKCCQHVFHGTCVLNWVIMARRDISHVVECYGTDVSSNNDLEMDITLPGYQMREDEKMYDFFAHLPVHSMTNRASPLHFIAEYPPTENRRIIPHQFDALDWNWNDTATVLSNYVDDTQFNNFIPFIVEDNEAFGTIQLLREDNRMLFCFDDITDTPLNDLLGLQCCQHVFYGTCILNWVIMARRDISYVVKCYGTDVSSNNDLEMDITLPGYQMREDEEMYDFFAHLPVHSMTNRASLRHFIAEYPPTENRRIIPHQFDALDWNWNDTATVLSNYVDDTQFNNFIPFITISLTLRSMIILGCNAVNMSFMEHAFLTGSRKTMLNLLVPSVITAWRESLMLWNVMELMLVPIMILEMDITLPGYQVTGISFTRTIHRPIEGVDVLLGQMRDDEEMYYFFANLPVHAMTNQASLRHCIAEYPPTENRRIIPNQFDALDWNWNDTATVLSNYVDDTQFNNFIPFIVEGNEGFGTIQLMREDNRWVIEDCRENPLVALVFTECCICLDDIIDTPVIMAWRDISHVVKCYGTDVSSNNDLEMDITLPSYQVTGISFTKTIHHPIEGIDVFLGQMREDEEMYYFFAHLPVHAITNQASLSHCIAEYPPTENRRILPNQIDALDWNWNDTATVLSNYVDDTQFNNFIPFIVEGNEIFGTIKLLREDNRWVIEDWREIPLVALVFTECCICLDDITDTPVIMAWRDISRVVECYGTDVSSNNDLEMDITLPSYKVTGISFTRTIHRPIEGIDVLLGQMRENEEMYDFFAHLPVHAMINRASLRHWIAEYPPTENRRIIPHQFDALDWNWNDTATVLSNYVDDTQFNNFIPFIVEDNEAFGTIQLLREDNRWVNEDWCENPPVALTISLTLRSMIILGCNAVNMSFMEHAFLTGSRKTMLNLLVPSVIMAWRESLMLWNVMELMLVPIMILEMDITLPGYQVTGISFTRTIHRPIEGVDVLLGQMRDDEEMYYFFANLPVHAMTNRASLGHCIAEYPPTENRRIIPNQFDALDWNWNDTETVLSNYVDDTQFNNFIPFIVEGNEGFGTIQLMREDNRWVIEDWRENPLVALVFTECCICLDDIIDTPVIMAWRDISHVVECYGTDVSSNNDLEMDITLPSYQVTGISFTKTIHHPIEGIDVFLGQMREDEEMYYFFAHLPVHAITNQASLSHCIAEYPPTENKRILPNQFDALDWNWNDTVTVLSNYVDDTQFNNFIPFIVEGNEIFSTIKLMREDNRWVIEDWREIPLVALVFTECCICLDDITDTPVIMAWRDISHVVECYGTDVSSNNDLEMDITLPSYKVTGISFTRTIHRPIEGIDVLLGQMRENEEMYDFFAHLPVHAMINRASLRHWIAEYPPTENRRIIPHQFDALDWNWNDTATVLSNYVDDTHFNNFIPFIVEGNEAFGTIQLLREDNRWVNEDWRVNPPVALTISLTLRSMIFLGCNAANMSSMEHAFLTGSGKAMLNLLVPSV</sequence>
<accession>A0ABQ8DCB0</accession>
<evidence type="ECO:0000313" key="4">
    <source>
        <dbReference type="Proteomes" id="UP000824890"/>
    </source>
</evidence>
<protein>
    <recommendedName>
        <fullName evidence="2">RING-type domain-containing protein</fullName>
    </recommendedName>
</protein>
<feature type="domain" description="RING-type" evidence="2">
    <location>
        <begin position="980"/>
        <end position="1027"/>
    </location>
</feature>
<dbReference type="Gene3D" id="3.30.40.10">
    <property type="entry name" value="Zinc/RING finger domain, C3HC4 (zinc finger)"/>
    <property type="match status" value="1"/>
</dbReference>
<dbReference type="PANTHER" id="PTHR22765">
    <property type="entry name" value="RING FINGER AND PROTEASE ASSOCIATED DOMAIN-CONTAINING"/>
    <property type="match status" value="1"/>
</dbReference>
<gene>
    <name evidence="3" type="ORF">HID58_018694</name>
</gene>
<dbReference type="PANTHER" id="PTHR22765:SF411">
    <property type="entry name" value="OS02G0248440 PROTEIN"/>
    <property type="match status" value="1"/>
</dbReference>
<dbReference type="InterPro" id="IPR051826">
    <property type="entry name" value="E3_ubiquitin-ligase_domain"/>
</dbReference>
<keyword evidence="1" id="KW-0863">Zinc-finger</keyword>
<evidence type="ECO:0000313" key="3">
    <source>
        <dbReference type="EMBL" id="KAH0926438.1"/>
    </source>
</evidence>
<keyword evidence="1" id="KW-0862">Zinc</keyword>
<dbReference type="SUPFAM" id="SSF57850">
    <property type="entry name" value="RING/U-box"/>
    <property type="match status" value="1"/>
</dbReference>
<dbReference type="InterPro" id="IPR001841">
    <property type="entry name" value="Znf_RING"/>
</dbReference>
<dbReference type="PROSITE" id="PS50089">
    <property type="entry name" value="ZF_RING_2"/>
    <property type="match status" value="1"/>
</dbReference>
<evidence type="ECO:0000256" key="1">
    <source>
        <dbReference type="PROSITE-ProRule" id="PRU00175"/>
    </source>
</evidence>
<proteinExistence type="predicted"/>
<keyword evidence="4" id="KW-1185">Reference proteome</keyword>
<organism evidence="3 4">
    <name type="scientific">Brassica napus</name>
    <name type="common">Rape</name>
    <dbReference type="NCBI Taxonomy" id="3708"/>
    <lineage>
        <taxon>Eukaryota</taxon>
        <taxon>Viridiplantae</taxon>
        <taxon>Streptophyta</taxon>
        <taxon>Embryophyta</taxon>
        <taxon>Tracheophyta</taxon>
        <taxon>Spermatophyta</taxon>
        <taxon>Magnoliopsida</taxon>
        <taxon>eudicotyledons</taxon>
        <taxon>Gunneridae</taxon>
        <taxon>Pentapetalae</taxon>
        <taxon>rosids</taxon>
        <taxon>malvids</taxon>
        <taxon>Brassicales</taxon>
        <taxon>Brassicaceae</taxon>
        <taxon>Brassiceae</taxon>
        <taxon>Brassica</taxon>
    </lineage>
</organism>
<dbReference type="EMBL" id="JAGKQM010000005">
    <property type="protein sequence ID" value="KAH0926438.1"/>
    <property type="molecule type" value="Genomic_DNA"/>
</dbReference>
<dbReference type="Proteomes" id="UP000824890">
    <property type="component" value="Unassembled WGS sequence"/>
</dbReference>
<name>A0ABQ8DCB0_BRANA</name>
<keyword evidence="1" id="KW-0479">Metal-binding</keyword>
<reference evidence="3 4" key="1">
    <citation type="submission" date="2021-05" db="EMBL/GenBank/DDBJ databases">
        <title>Genome Assembly of Synthetic Allotetraploid Brassica napus Reveals Homoeologous Exchanges between Subgenomes.</title>
        <authorList>
            <person name="Davis J.T."/>
        </authorList>
    </citation>
    <scope>NUCLEOTIDE SEQUENCE [LARGE SCALE GENOMIC DNA]</scope>
    <source>
        <strain evidence="4">cv. Da-Ae</strain>
        <tissue evidence="3">Seedling</tissue>
    </source>
</reference>
<comment type="caution">
    <text evidence="3">The sequence shown here is derived from an EMBL/GenBank/DDBJ whole genome shotgun (WGS) entry which is preliminary data.</text>
</comment>